<gene>
    <name evidence="3" type="ORF">ASB62_08975</name>
</gene>
<evidence type="ECO:0000256" key="1">
    <source>
        <dbReference type="ARBA" id="ARBA00010364"/>
    </source>
</evidence>
<dbReference type="SUPFAM" id="SSF69786">
    <property type="entry name" value="YggU-like"/>
    <property type="match status" value="1"/>
</dbReference>
<keyword evidence="4" id="KW-1185">Reference proteome</keyword>
<dbReference type="Gene3D" id="3.30.1200.10">
    <property type="entry name" value="YggU-like"/>
    <property type="match status" value="1"/>
</dbReference>
<dbReference type="AlphaFoldDB" id="A0A101J550"/>
<evidence type="ECO:0000313" key="4">
    <source>
        <dbReference type="Proteomes" id="UP000053937"/>
    </source>
</evidence>
<dbReference type="Proteomes" id="UP000053937">
    <property type="component" value="Unassembled WGS sequence"/>
</dbReference>
<accession>A0A101J550</accession>
<dbReference type="HAMAP" id="MF_00634">
    <property type="entry name" value="UPF0235"/>
    <property type="match status" value="1"/>
</dbReference>
<protein>
    <recommendedName>
        <fullName evidence="2">UPF0235 protein ASB62_08975</fullName>
    </recommendedName>
</protein>
<dbReference type="GO" id="GO:0005737">
    <property type="term" value="C:cytoplasm"/>
    <property type="evidence" value="ECO:0007669"/>
    <property type="project" value="TreeGrafter"/>
</dbReference>
<dbReference type="Pfam" id="PF02594">
    <property type="entry name" value="DUF167"/>
    <property type="match status" value="1"/>
</dbReference>
<dbReference type="PANTHER" id="PTHR13420">
    <property type="entry name" value="UPF0235 PROTEIN C15ORF40"/>
    <property type="match status" value="1"/>
</dbReference>
<name>A0A101J550_CHLLI</name>
<evidence type="ECO:0000256" key="2">
    <source>
        <dbReference type="HAMAP-Rule" id="MF_00634"/>
    </source>
</evidence>
<sequence>MVELSEKNGAVLFQVKAQPRSSKSRITGAYDRGVKVTLKAAPVDDAANEECCALFAKVFGFPVSRLCIVSGRSSRNKTLRVEGTSAEEVSRMLRPYVGGEAS</sequence>
<dbReference type="EMBL" id="LMBR01000229">
    <property type="protein sequence ID" value="KUL20435.1"/>
    <property type="molecule type" value="Genomic_DNA"/>
</dbReference>
<comment type="caution">
    <text evidence="3">The sequence shown here is derived from an EMBL/GenBank/DDBJ whole genome shotgun (WGS) entry which is preliminary data.</text>
</comment>
<proteinExistence type="inferred from homology"/>
<reference evidence="3 4" key="1">
    <citation type="submission" date="2015-10" db="EMBL/GenBank/DDBJ databases">
        <title>Draft Genome Sequence of Chlorobium limicola strain Frasassi Growing under Artificial Lighting in the Frasassi Cave System.</title>
        <authorList>
            <person name="Mansor M."/>
            <person name="Macalady J."/>
        </authorList>
    </citation>
    <scope>NUCLEOTIDE SEQUENCE [LARGE SCALE GENOMIC DNA]</scope>
    <source>
        <strain evidence="3 4">Frasassi</strain>
    </source>
</reference>
<dbReference type="InterPro" id="IPR036591">
    <property type="entry name" value="YggU-like_sf"/>
</dbReference>
<dbReference type="RefSeq" id="WP_059139552.1">
    <property type="nucleotide sequence ID" value="NZ_LMBR01000229.1"/>
</dbReference>
<dbReference type="PANTHER" id="PTHR13420:SF7">
    <property type="entry name" value="UPF0235 PROTEIN C15ORF40"/>
    <property type="match status" value="1"/>
</dbReference>
<dbReference type="NCBIfam" id="TIGR00251">
    <property type="entry name" value="DUF167 family protein"/>
    <property type="match status" value="1"/>
</dbReference>
<dbReference type="InterPro" id="IPR003746">
    <property type="entry name" value="DUF167"/>
</dbReference>
<organism evidence="3 4">
    <name type="scientific">Chlorobium limicola</name>
    <dbReference type="NCBI Taxonomy" id="1092"/>
    <lineage>
        <taxon>Bacteria</taxon>
        <taxon>Pseudomonadati</taxon>
        <taxon>Chlorobiota</taxon>
        <taxon>Chlorobiia</taxon>
        <taxon>Chlorobiales</taxon>
        <taxon>Chlorobiaceae</taxon>
        <taxon>Chlorobium/Pelodictyon group</taxon>
        <taxon>Chlorobium</taxon>
    </lineage>
</organism>
<dbReference type="SMART" id="SM01152">
    <property type="entry name" value="DUF167"/>
    <property type="match status" value="1"/>
</dbReference>
<comment type="similarity">
    <text evidence="1 2">Belongs to the UPF0235 family.</text>
</comment>
<evidence type="ECO:0000313" key="3">
    <source>
        <dbReference type="EMBL" id="KUL20435.1"/>
    </source>
</evidence>